<comment type="caution">
    <text evidence="3">The sequence shown here is derived from an EMBL/GenBank/DDBJ whole genome shotgun (WGS) entry which is preliminary data.</text>
</comment>
<evidence type="ECO:0000256" key="1">
    <source>
        <dbReference type="ARBA" id="ARBA00022801"/>
    </source>
</evidence>
<keyword evidence="1" id="KW-0378">Hydrolase</keyword>
<evidence type="ECO:0000259" key="2">
    <source>
        <dbReference type="Pfam" id="PF00857"/>
    </source>
</evidence>
<accession>A0A932M2G0</accession>
<organism evidence="3 4">
    <name type="scientific">Tectimicrobiota bacterium</name>
    <dbReference type="NCBI Taxonomy" id="2528274"/>
    <lineage>
        <taxon>Bacteria</taxon>
        <taxon>Pseudomonadati</taxon>
        <taxon>Nitrospinota/Tectimicrobiota group</taxon>
        <taxon>Candidatus Tectimicrobiota</taxon>
    </lineage>
</organism>
<dbReference type="PANTHER" id="PTHR43540">
    <property type="entry name" value="PEROXYUREIDOACRYLATE/UREIDOACRYLATE AMIDOHYDROLASE-RELATED"/>
    <property type="match status" value="1"/>
</dbReference>
<dbReference type="PANTHER" id="PTHR43540:SF1">
    <property type="entry name" value="ISOCHORISMATASE HYDROLASE"/>
    <property type="match status" value="1"/>
</dbReference>
<dbReference type="Pfam" id="PF00857">
    <property type="entry name" value="Isochorismatase"/>
    <property type="match status" value="1"/>
</dbReference>
<dbReference type="InterPro" id="IPR050272">
    <property type="entry name" value="Isochorismatase-like_hydrls"/>
</dbReference>
<dbReference type="InterPro" id="IPR036380">
    <property type="entry name" value="Isochorismatase-like_sf"/>
</dbReference>
<reference evidence="3" key="1">
    <citation type="submission" date="2020-07" db="EMBL/GenBank/DDBJ databases">
        <title>Huge and variable diversity of episymbiotic CPR bacteria and DPANN archaea in groundwater ecosystems.</title>
        <authorList>
            <person name="He C.Y."/>
            <person name="Keren R."/>
            <person name="Whittaker M."/>
            <person name="Farag I.F."/>
            <person name="Doudna J."/>
            <person name="Cate J.H.D."/>
            <person name="Banfield J.F."/>
        </authorList>
    </citation>
    <scope>NUCLEOTIDE SEQUENCE</scope>
    <source>
        <strain evidence="3">NC_groundwater_717_Ag_S-0.2um_59_8</strain>
    </source>
</reference>
<dbReference type="EMBL" id="JACPSX010000242">
    <property type="protein sequence ID" value="MBI3015866.1"/>
    <property type="molecule type" value="Genomic_DNA"/>
</dbReference>
<dbReference type="InterPro" id="IPR000868">
    <property type="entry name" value="Isochorismatase-like_dom"/>
</dbReference>
<sequence>MEGREMARWLEQVPREEREVYEKAGFGQRQSFGKKLALLVIDCTLAFIGSRQHRSVKDAVDEFHTACGPAGWVALETIHSLLTIFREQGWPVIFTRLDLNEQRASGGATKSARLMDPRGNEIPEEIKPLPEEWVLEKCKASAFFGTPLVTHLVRHGVDSVVVVGVSTSGCVRASAVDAFAHGFKVFLVEEGCFDRSNYAHTANLFDLNSKYADVITFEEFKQMALIQKETVRA</sequence>
<proteinExistence type="predicted"/>
<feature type="domain" description="Isochorismatase-like" evidence="2">
    <location>
        <begin position="37"/>
        <end position="218"/>
    </location>
</feature>
<evidence type="ECO:0000313" key="3">
    <source>
        <dbReference type="EMBL" id="MBI3015866.1"/>
    </source>
</evidence>
<gene>
    <name evidence="3" type="ORF">HYY65_12610</name>
</gene>
<dbReference type="Gene3D" id="3.40.50.850">
    <property type="entry name" value="Isochorismatase-like"/>
    <property type="match status" value="1"/>
</dbReference>
<dbReference type="AlphaFoldDB" id="A0A932M2G0"/>
<dbReference type="SUPFAM" id="SSF52499">
    <property type="entry name" value="Isochorismatase-like hydrolases"/>
    <property type="match status" value="1"/>
</dbReference>
<protein>
    <submittedName>
        <fullName evidence="3">Isochorismatase family protein</fullName>
    </submittedName>
</protein>
<name>A0A932M2G0_UNCTE</name>
<dbReference type="GO" id="GO:0016787">
    <property type="term" value="F:hydrolase activity"/>
    <property type="evidence" value="ECO:0007669"/>
    <property type="project" value="UniProtKB-KW"/>
</dbReference>
<evidence type="ECO:0000313" key="4">
    <source>
        <dbReference type="Proteomes" id="UP000741360"/>
    </source>
</evidence>
<dbReference type="Proteomes" id="UP000741360">
    <property type="component" value="Unassembled WGS sequence"/>
</dbReference>